<organism evidence="2 3">
    <name type="scientific">Saccharopolyspora gloriosae</name>
    <dbReference type="NCBI Taxonomy" id="455344"/>
    <lineage>
        <taxon>Bacteria</taxon>
        <taxon>Bacillati</taxon>
        <taxon>Actinomycetota</taxon>
        <taxon>Actinomycetes</taxon>
        <taxon>Pseudonocardiales</taxon>
        <taxon>Pseudonocardiaceae</taxon>
        <taxon>Saccharopolyspora</taxon>
    </lineage>
</organism>
<dbReference type="PIRSF" id="PIRSF021700">
    <property type="entry name" value="3_dmu_93_MTrfase"/>
    <property type="match status" value="1"/>
</dbReference>
<dbReference type="Proteomes" id="UP000580474">
    <property type="component" value="Unassembled WGS sequence"/>
</dbReference>
<keyword evidence="2" id="KW-0489">Methyltransferase</keyword>
<evidence type="ECO:0000313" key="2">
    <source>
        <dbReference type="EMBL" id="MBB5067965.1"/>
    </source>
</evidence>
<dbReference type="EMBL" id="JACHIV010000001">
    <property type="protein sequence ID" value="MBB5067965.1"/>
    <property type="molecule type" value="Genomic_DNA"/>
</dbReference>
<dbReference type="InterPro" id="IPR009725">
    <property type="entry name" value="3_dmu_93_MTrfase"/>
</dbReference>
<evidence type="ECO:0000259" key="1">
    <source>
        <dbReference type="Pfam" id="PF06983"/>
    </source>
</evidence>
<dbReference type="Pfam" id="PF06983">
    <property type="entry name" value="3-dmu-9_3-mt"/>
    <property type="match status" value="1"/>
</dbReference>
<protein>
    <submittedName>
        <fullName evidence="2">Putative 3-demethylubiquinone-9 3-methyltransferase (Glyoxalase superfamily)</fullName>
    </submittedName>
</protein>
<dbReference type="GO" id="GO:0032259">
    <property type="term" value="P:methylation"/>
    <property type="evidence" value="ECO:0007669"/>
    <property type="project" value="UniProtKB-KW"/>
</dbReference>
<dbReference type="PANTHER" id="PTHR33990:SF2">
    <property type="entry name" value="PHNB-LIKE DOMAIN-CONTAINING PROTEIN"/>
    <property type="match status" value="1"/>
</dbReference>
<dbReference type="InterPro" id="IPR029068">
    <property type="entry name" value="Glyas_Bleomycin-R_OHBP_Dase"/>
</dbReference>
<dbReference type="GO" id="GO:0008168">
    <property type="term" value="F:methyltransferase activity"/>
    <property type="evidence" value="ECO:0007669"/>
    <property type="project" value="UniProtKB-KW"/>
</dbReference>
<name>A0A840NCW7_9PSEU</name>
<reference evidence="2 3" key="1">
    <citation type="submission" date="2020-08" db="EMBL/GenBank/DDBJ databases">
        <title>Sequencing the genomes of 1000 actinobacteria strains.</title>
        <authorList>
            <person name="Klenk H.-P."/>
        </authorList>
    </citation>
    <scope>NUCLEOTIDE SEQUENCE [LARGE SCALE GENOMIC DNA]</scope>
    <source>
        <strain evidence="2 3">DSM 45582</strain>
    </source>
</reference>
<feature type="domain" description="PhnB-like" evidence="1">
    <location>
        <begin position="2"/>
        <end position="67"/>
    </location>
</feature>
<proteinExistence type="predicted"/>
<gene>
    <name evidence="2" type="ORF">BJ969_001053</name>
</gene>
<keyword evidence="2" id="KW-0830">Ubiquinone</keyword>
<dbReference type="PANTHER" id="PTHR33990">
    <property type="entry name" value="PROTEIN YJDN-RELATED"/>
    <property type="match status" value="1"/>
</dbReference>
<keyword evidence="2" id="KW-0808">Transferase</keyword>
<dbReference type="InterPro" id="IPR028973">
    <property type="entry name" value="PhnB-like"/>
</dbReference>
<evidence type="ECO:0000313" key="3">
    <source>
        <dbReference type="Proteomes" id="UP000580474"/>
    </source>
</evidence>
<sequence>MTFELAGQQFLGLNGGPEFSFTEAISLHVDCNSQEEVDRMTERLVAGGEQGPCGWVKDRYGLSWQIVPTELTDMLRDPDPERSNRVMREMLTMHKLDLAALRRAYA</sequence>
<keyword evidence="3" id="KW-1185">Reference proteome</keyword>
<dbReference type="Gene3D" id="3.10.180.10">
    <property type="entry name" value="2,3-Dihydroxybiphenyl 1,2-Dioxygenase, domain 1"/>
    <property type="match status" value="1"/>
</dbReference>
<dbReference type="AlphaFoldDB" id="A0A840NCW7"/>
<dbReference type="SUPFAM" id="SSF54593">
    <property type="entry name" value="Glyoxalase/Bleomycin resistance protein/Dihydroxybiphenyl dioxygenase"/>
    <property type="match status" value="1"/>
</dbReference>
<accession>A0A840NCW7</accession>
<comment type="caution">
    <text evidence="2">The sequence shown here is derived from an EMBL/GenBank/DDBJ whole genome shotgun (WGS) entry which is preliminary data.</text>
</comment>